<dbReference type="InterPro" id="IPR058592">
    <property type="entry name" value="Gtf3_C"/>
</dbReference>
<dbReference type="SUPFAM" id="SSF53756">
    <property type="entry name" value="UDP-Glycosyltransferase/glycogen phosphorylase"/>
    <property type="match status" value="1"/>
</dbReference>
<dbReference type="HOGENOM" id="CLU_057651_1_0_9"/>
<dbReference type="Proteomes" id="UP000016637">
    <property type="component" value="Unassembled WGS sequence"/>
</dbReference>
<dbReference type="eggNOG" id="COG0438">
    <property type="taxonomic scope" value="Bacteria"/>
</dbReference>
<accession>U2S094</accession>
<dbReference type="PIRSF" id="PIRSF007023">
    <property type="entry name" value="UDP-Galf_transf"/>
    <property type="match status" value="1"/>
</dbReference>
<dbReference type="AlphaFoldDB" id="U2S094"/>
<feature type="domain" description="Glucosyltransferase 3-like C-terminal" evidence="3">
    <location>
        <begin position="186"/>
        <end position="350"/>
    </location>
</feature>
<evidence type="ECO:0000259" key="2">
    <source>
        <dbReference type="Pfam" id="PF26334"/>
    </source>
</evidence>
<dbReference type="Gene3D" id="3.40.50.2000">
    <property type="entry name" value="Glycogen Phosphorylase B"/>
    <property type="match status" value="2"/>
</dbReference>
<gene>
    <name evidence="4" type="ORF">HMPREF1983_01444</name>
</gene>
<proteinExistence type="predicted"/>
<dbReference type="Pfam" id="PF26334">
    <property type="entry name" value="Gtf3_N"/>
    <property type="match status" value="1"/>
</dbReference>
<evidence type="ECO:0000256" key="1">
    <source>
        <dbReference type="ARBA" id="ARBA00022679"/>
    </source>
</evidence>
<dbReference type="RefSeq" id="WP_021753093.1">
    <property type="nucleotide sequence ID" value="NZ_KI271844.1"/>
</dbReference>
<keyword evidence="1" id="KW-0808">Transferase</keyword>
<dbReference type="Pfam" id="PF26337">
    <property type="entry name" value="Gtf3_C"/>
    <property type="match status" value="1"/>
</dbReference>
<dbReference type="PATRIC" id="fig|1321820.3.peg.1394"/>
<reference evidence="4 5" key="1">
    <citation type="submission" date="2013-08" db="EMBL/GenBank/DDBJ databases">
        <authorList>
            <person name="Weinstock G."/>
            <person name="Sodergren E."/>
            <person name="Wylie T."/>
            <person name="Fulton L."/>
            <person name="Fulton R."/>
            <person name="Fronick C."/>
            <person name="O'Laughlin M."/>
            <person name="Godfrey J."/>
            <person name="Miner T."/>
            <person name="Herter B."/>
            <person name="Appelbaum E."/>
            <person name="Cordes M."/>
            <person name="Lek S."/>
            <person name="Wollam A."/>
            <person name="Pepin K.H."/>
            <person name="Palsikar V.B."/>
            <person name="Mitreva M."/>
            <person name="Wilson R.K."/>
        </authorList>
    </citation>
    <scope>NUCLEOTIDE SEQUENCE [LARGE SCALE GENOMIC DNA]</scope>
    <source>
        <strain evidence="4 5">ATCC 700627</strain>
    </source>
</reference>
<organism evidence="4 5">
    <name type="scientific">Gemella bergeri ATCC 700627</name>
    <dbReference type="NCBI Taxonomy" id="1321820"/>
    <lineage>
        <taxon>Bacteria</taxon>
        <taxon>Bacillati</taxon>
        <taxon>Bacillota</taxon>
        <taxon>Bacilli</taxon>
        <taxon>Bacillales</taxon>
        <taxon>Gemellaceae</taxon>
        <taxon>Gemella</taxon>
    </lineage>
</organism>
<dbReference type="InterPro" id="IPR058591">
    <property type="entry name" value="Gtf3_N"/>
</dbReference>
<evidence type="ECO:0000259" key="3">
    <source>
        <dbReference type="Pfam" id="PF26337"/>
    </source>
</evidence>
<evidence type="ECO:0000313" key="5">
    <source>
        <dbReference type="Proteomes" id="UP000016637"/>
    </source>
</evidence>
<dbReference type="EMBL" id="AWVP01000098">
    <property type="protein sequence ID" value="ERK56257.1"/>
    <property type="molecule type" value="Genomic_DNA"/>
</dbReference>
<evidence type="ECO:0000313" key="4">
    <source>
        <dbReference type="EMBL" id="ERK56257.1"/>
    </source>
</evidence>
<sequence length="355" mass="40827">MDYCISIEKELRDTAGIKAPEDISNIAKKRGIGEILFPKFPTYKSKFYQKAWLFFVVGYNWLKMFWKLKKGDRVIFQHPMYGVRVANFFIPKLQKYKKIKFIAVIHDLESLRKGIDGVIKNNQHTNKLADTELLKKFDKIICHNIKMHNYLVEAGIEEEKLEELQIFDYLSEIEPSYNIGTKYNTIVIAGNLAEGKSSYIYDLIKNSKKVMFNLYGPNLKKEKLTDNAEYVGSFPPNDLIKNIKGDFGLVWDGISLETCTGNTGEYLKFNNPHKTSLYLAAGLPVIVWKEAAISDFIKDNNLGFTVSNLSELEEKLISLDIESYSEILENVKSISQKIREGYYFGKVLDKTLSEL</sequence>
<name>U2S094_9BACL</name>
<keyword evidence="5" id="KW-1185">Reference proteome</keyword>
<comment type="caution">
    <text evidence="4">The sequence shown here is derived from an EMBL/GenBank/DDBJ whole genome shotgun (WGS) entry which is preliminary data.</text>
</comment>
<protein>
    <submittedName>
        <fullName evidence="4">Uncharacterized protein</fullName>
    </submittedName>
</protein>
<feature type="domain" description="Glucosyltransferase 3-like N-terminal" evidence="2">
    <location>
        <begin position="12"/>
        <end position="161"/>
    </location>
</feature>